<accession>A0A2U1NPH9</accession>
<comment type="caution">
    <text evidence="7">The sequence shown here is derived from an EMBL/GenBank/DDBJ whole genome shotgun (WGS) entry which is preliminary data.</text>
</comment>
<keyword evidence="6" id="KW-1133">Transmembrane helix</keyword>
<dbReference type="Proteomes" id="UP000245207">
    <property type="component" value="Unassembled WGS sequence"/>
</dbReference>
<evidence type="ECO:0000313" key="7">
    <source>
        <dbReference type="EMBL" id="PWA75415.1"/>
    </source>
</evidence>
<evidence type="ECO:0000256" key="3">
    <source>
        <dbReference type="ARBA" id="ARBA00022525"/>
    </source>
</evidence>
<reference evidence="7 8" key="1">
    <citation type="journal article" date="2018" name="Mol. Plant">
        <title>The genome of Artemisia annua provides insight into the evolution of Asteraceae family and artemisinin biosynthesis.</title>
        <authorList>
            <person name="Shen Q."/>
            <person name="Zhang L."/>
            <person name="Liao Z."/>
            <person name="Wang S."/>
            <person name="Yan T."/>
            <person name="Shi P."/>
            <person name="Liu M."/>
            <person name="Fu X."/>
            <person name="Pan Q."/>
            <person name="Wang Y."/>
            <person name="Lv Z."/>
            <person name="Lu X."/>
            <person name="Zhang F."/>
            <person name="Jiang W."/>
            <person name="Ma Y."/>
            <person name="Chen M."/>
            <person name="Hao X."/>
            <person name="Li L."/>
            <person name="Tang Y."/>
            <person name="Lv G."/>
            <person name="Zhou Y."/>
            <person name="Sun X."/>
            <person name="Brodelius P.E."/>
            <person name="Rose J.K.C."/>
            <person name="Tang K."/>
        </authorList>
    </citation>
    <scope>NUCLEOTIDE SEQUENCE [LARGE SCALE GENOMIC DNA]</scope>
    <source>
        <strain evidence="8">cv. Huhao1</strain>
        <tissue evidence="7">Leaf</tissue>
    </source>
</reference>
<comment type="similarity">
    <text evidence="2">Belongs to the urotensin-2 family.</text>
</comment>
<organism evidence="7 8">
    <name type="scientific">Artemisia annua</name>
    <name type="common">Sweet wormwood</name>
    <dbReference type="NCBI Taxonomy" id="35608"/>
    <lineage>
        <taxon>Eukaryota</taxon>
        <taxon>Viridiplantae</taxon>
        <taxon>Streptophyta</taxon>
        <taxon>Embryophyta</taxon>
        <taxon>Tracheophyta</taxon>
        <taxon>Spermatophyta</taxon>
        <taxon>Magnoliopsida</taxon>
        <taxon>eudicotyledons</taxon>
        <taxon>Gunneridae</taxon>
        <taxon>Pentapetalae</taxon>
        <taxon>asterids</taxon>
        <taxon>campanulids</taxon>
        <taxon>Asterales</taxon>
        <taxon>Asteraceae</taxon>
        <taxon>Asteroideae</taxon>
        <taxon>Anthemideae</taxon>
        <taxon>Artemisiinae</taxon>
        <taxon>Artemisia</taxon>
    </lineage>
</organism>
<feature type="transmembrane region" description="Helical" evidence="6">
    <location>
        <begin position="364"/>
        <end position="384"/>
    </location>
</feature>
<keyword evidence="5" id="KW-1015">Disulfide bond</keyword>
<dbReference type="EMBL" id="PKPP01002416">
    <property type="protein sequence ID" value="PWA75415.1"/>
    <property type="molecule type" value="Genomic_DNA"/>
</dbReference>
<evidence type="ECO:0000256" key="5">
    <source>
        <dbReference type="ARBA" id="ARBA00023157"/>
    </source>
</evidence>
<evidence type="ECO:0000256" key="1">
    <source>
        <dbReference type="ARBA" id="ARBA00004613"/>
    </source>
</evidence>
<keyword evidence="6" id="KW-0812">Transmembrane</keyword>
<name>A0A2U1NPH9_ARTAN</name>
<dbReference type="PROSITE" id="PS00984">
    <property type="entry name" value="UROTENSIN_II"/>
    <property type="match status" value="1"/>
</dbReference>
<dbReference type="AlphaFoldDB" id="A0A2U1NPH9"/>
<dbReference type="GO" id="GO:0005179">
    <property type="term" value="F:hormone activity"/>
    <property type="evidence" value="ECO:0007669"/>
    <property type="project" value="UniProtKB-KW"/>
</dbReference>
<dbReference type="InterPro" id="IPR001483">
    <property type="entry name" value="Urotensin_II"/>
</dbReference>
<evidence type="ECO:0000256" key="6">
    <source>
        <dbReference type="SAM" id="Phobius"/>
    </source>
</evidence>
<evidence type="ECO:0000313" key="8">
    <source>
        <dbReference type="Proteomes" id="UP000245207"/>
    </source>
</evidence>
<keyword evidence="3" id="KW-0964">Secreted</keyword>
<evidence type="ECO:0000256" key="4">
    <source>
        <dbReference type="ARBA" id="ARBA00022702"/>
    </source>
</evidence>
<dbReference type="GO" id="GO:0008217">
    <property type="term" value="P:regulation of blood pressure"/>
    <property type="evidence" value="ECO:0007669"/>
    <property type="project" value="InterPro"/>
</dbReference>
<keyword evidence="6" id="KW-0472">Membrane</keyword>
<feature type="transmembrane region" description="Helical" evidence="6">
    <location>
        <begin position="271"/>
        <end position="292"/>
    </location>
</feature>
<dbReference type="GO" id="GO:0097746">
    <property type="term" value="P:blood vessel diameter maintenance"/>
    <property type="evidence" value="ECO:0007669"/>
    <property type="project" value="InterPro"/>
</dbReference>
<keyword evidence="8" id="KW-1185">Reference proteome</keyword>
<dbReference type="GO" id="GO:0005576">
    <property type="term" value="C:extracellular region"/>
    <property type="evidence" value="ECO:0007669"/>
    <property type="project" value="UniProtKB-SubCell"/>
</dbReference>
<sequence length="423" mass="49678">MARMENISNNMAQIVSGMVSFTAKNTIWSVIQRLVWGATVYFIWQERNMRLFGGHGRTEDQLFKIITKAVKFRVMGLKLKVTPDVLKAAEIRVMVLMIKFEFGSCNNKPKFCYDGFLELSLLYSGSSILCSCFYDNWLSHFMDRESCTTAKWLDLVCGDCVLLGIWICYFSDKELCTTSRYVDLVCADCVTRGNWFSHFNHKELCTTARWVDLDCAECDLRWYMLDQDLNWIQSDTHGYELLYGILERFFATYGTLRCYVKECFDDMYECWWYGCFWKYCLWDYIYLVFFLFKDSDMRVVKVLYLHWPILKGVWFCYTSDKELCTTAKYLDLVCADYVTESVWISLLVSKELCTTARRLDQTALTVLIWIYSTFIWSCLLFGFLDDTGGNIWCIENCFGNDQPTWYSSSLKIVPEVLMWAGVI</sequence>
<keyword evidence="4" id="KW-0372">Hormone</keyword>
<protein>
    <submittedName>
        <fullName evidence="7">Phytosulfokine</fullName>
    </submittedName>
</protein>
<gene>
    <name evidence="7" type="ORF">CTI12_AA242560</name>
</gene>
<proteinExistence type="inferred from homology"/>
<evidence type="ECO:0000256" key="2">
    <source>
        <dbReference type="ARBA" id="ARBA00006719"/>
    </source>
</evidence>
<comment type="subcellular location">
    <subcellularLocation>
        <location evidence="1">Secreted</location>
    </subcellularLocation>
</comment>